<comment type="caution">
    <text evidence="2">The sequence shown here is derived from an EMBL/GenBank/DDBJ whole genome shotgun (WGS) entry which is preliminary data.</text>
</comment>
<reference evidence="2" key="2">
    <citation type="submission" date="2022-12" db="EMBL/GenBank/DDBJ databases">
        <authorList>
            <person name="Dechsakulwatana C."/>
            <person name="Rungsihiranrut A."/>
            <person name="Muangchinda C."/>
            <person name="Ningthoujam R."/>
            <person name="Klankeo P."/>
            <person name="Pinyakong O."/>
        </authorList>
    </citation>
    <scope>NUCLEOTIDE SEQUENCE</scope>
    <source>
        <strain evidence="2">TL01-2</strain>
    </source>
</reference>
<dbReference type="EMBL" id="JAPTGD010000002">
    <property type="protein sequence ID" value="MDU9694059.1"/>
    <property type="molecule type" value="Genomic_DNA"/>
</dbReference>
<name>A0AAX6NE13_PRIAR</name>
<sequence length="238" mass="26805">MKKTVLIGVSSLVLATSVLAGCGKESSTAASGGTSQTISMSQVSKVTVNGDQLSEKELKQYIKEYMEIKESNILDLNLDTQSAIKNIALRDALLKDLSMTQEQFDKSFDENYKFTTEQNKKDPSRKITVQSKGLFLHQTLGGEYAKKYLLNDTTLEKLSNSIKGEDKQPYKELLKVVKADMKTNPDSSKLTFFDAYSLYYLAQKYEVVDMLKYQQEQINKSSIKGIKLTKLKDDEVML</sequence>
<feature type="signal peptide" evidence="1">
    <location>
        <begin position="1"/>
        <end position="20"/>
    </location>
</feature>
<organism evidence="2 3">
    <name type="scientific">Priestia aryabhattai</name>
    <name type="common">Bacillus aryabhattai</name>
    <dbReference type="NCBI Taxonomy" id="412384"/>
    <lineage>
        <taxon>Bacteria</taxon>
        <taxon>Bacillati</taxon>
        <taxon>Bacillota</taxon>
        <taxon>Bacilli</taxon>
        <taxon>Bacillales</taxon>
        <taxon>Bacillaceae</taxon>
        <taxon>Priestia</taxon>
    </lineage>
</organism>
<dbReference type="PROSITE" id="PS51257">
    <property type="entry name" value="PROKAR_LIPOPROTEIN"/>
    <property type="match status" value="1"/>
</dbReference>
<reference evidence="2" key="1">
    <citation type="journal article" date="2022" name="J Environ Chem Eng">
        <title>Biodegradation of petroleum oil using a constructed nonpathogenic and heavy metal-tolerant bacterial consortium isolated from marine sponges.</title>
        <authorList>
            <person name="Dechsakulwatana C."/>
            <person name="Rungsihiranrut A."/>
            <person name="Muangchinda C."/>
            <person name="Ningthoujam R."/>
            <person name="Klankeo P."/>
            <person name="Pinyakong O."/>
        </authorList>
    </citation>
    <scope>NUCLEOTIDE SEQUENCE</scope>
    <source>
        <strain evidence="2">TL01-2</strain>
    </source>
</reference>
<gene>
    <name evidence="2" type="ORF">O0Q50_23025</name>
</gene>
<evidence type="ECO:0000313" key="2">
    <source>
        <dbReference type="EMBL" id="MDU9694059.1"/>
    </source>
</evidence>
<feature type="chain" id="PRO_5043533952" description="Lipoprotein" evidence="1">
    <location>
        <begin position="21"/>
        <end position="238"/>
    </location>
</feature>
<dbReference type="RefSeq" id="WP_316911275.1">
    <property type="nucleotide sequence ID" value="NZ_JAPTGD010000002.1"/>
</dbReference>
<evidence type="ECO:0000313" key="3">
    <source>
        <dbReference type="Proteomes" id="UP001269400"/>
    </source>
</evidence>
<proteinExistence type="predicted"/>
<evidence type="ECO:0008006" key="4">
    <source>
        <dbReference type="Google" id="ProtNLM"/>
    </source>
</evidence>
<evidence type="ECO:0000256" key="1">
    <source>
        <dbReference type="SAM" id="SignalP"/>
    </source>
</evidence>
<dbReference type="AlphaFoldDB" id="A0AAX6NE13"/>
<protein>
    <recommendedName>
        <fullName evidence="4">Lipoprotein</fullName>
    </recommendedName>
</protein>
<accession>A0AAX6NE13</accession>
<dbReference type="Proteomes" id="UP001269400">
    <property type="component" value="Unassembled WGS sequence"/>
</dbReference>
<keyword evidence="1" id="KW-0732">Signal</keyword>